<name>A0AAV4U5Y5_CAEEX</name>
<reference evidence="1 2" key="1">
    <citation type="submission" date="2021-06" db="EMBL/GenBank/DDBJ databases">
        <title>Caerostris extrusa draft genome.</title>
        <authorList>
            <person name="Kono N."/>
            <person name="Arakawa K."/>
        </authorList>
    </citation>
    <scope>NUCLEOTIDE SEQUENCE [LARGE SCALE GENOMIC DNA]</scope>
</reference>
<gene>
    <name evidence="1" type="ORF">CEXT_170271</name>
</gene>
<evidence type="ECO:0000313" key="2">
    <source>
        <dbReference type="Proteomes" id="UP001054945"/>
    </source>
</evidence>
<proteinExistence type="predicted"/>
<sequence length="128" mass="15305">MLYQALVLLCNLESLLTMIVWFLEELWTHYLLNQDTPFRFKRYFNSTCTEITLNTLFRWLSETSKLENRKRKQNYDLSVIDACPNARKIFPYQAIEHIRNRNKISPHSSLCECVEHLLQKMSKCTGKK</sequence>
<dbReference type="Proteomes" id="UP001054945">
    <property type="component" value="Unassembled WGS sequence"/>
</dbReference>
<dbReference type="AlphaFoldDB" id="A0AAV4U5Y5"/>
<dbReference type="EMBL" id="BPLR01012331">
    <property type="protein sequence ID" value="GIY53209.1"/>
    <property type="molecule type" value="Genomic_DNA"/>
</dbReference>
<protein>
    <submittedName>
        <fullName evidence="1">Uncharacterized protein</fullName>
    </submittedName>
</protein>
<comment type="caution">
    <text evidence="1">The sequence shown here is derived from an EMBL/GenBank/DDBJ whole genome shotgun (WGS) entry which is preliminary data.</text>
</comment>
<evidence type="ECO:0000313" key="1">
    <source>
        <dbReference type="EMBL" id="GIY53209.1"/>
    </source>
</evidence>
<organism evidence="1 2">
    <name type="scientific">Caerostris extrusa</name>
    <name type="common">Bark spider</name>
    <name type="synonym">Caerostris bankana</name>
    <dbReference type="NCBI Taxonomy" id="172846"/>
    <lineage>
        <taxon>Eukaryota</taxon>
        <taxon>Metazoa</taxon>
        <taxon>Ecdysozoa</taxon>
        <taxon>Arthropoda</taxon>
        <taxon>Chelicerata</taxon>
        <taxon>Arachnida</taxon>
        <taxon>Araneae</taxon>
        <taxon>Araneomorphae</taxon>
        <taxon>Entelegynae</taxon>
        <taxon>Araneoidea</taxon>
        <taxon>Araneidae</taxon>
        <taxon>Caerostris</taxon>
    </lineage>
</organism>
<keyword evidence="2" id="KW-1185">Reference proteome</keyword>
<accession>A0AAV4U5Y5</accession>